<dbReference type="Pfam" id="PF00071">
    <property type="entry name" value="Ras"/>
    <property type="match status" value="1"/>
</dbReference>
<dbReference type="Proteomes" id="UP000595140">
    <property type="component" value="Unassembled WGS sequence"/>
</dbReference>
<dbReference type="AlphaFoldDB" id="A0A484MAD3"/>
<accession>A0A484MAD3</accession>
<protein>
    <submittedName>
        <fullName evidence="2">Uncharacterized protein</fullName>
    </submittedName>
</protein>
<proteinExistence type="predicted"/>
<dbReference type="OrthoDB" id="10596549at2759"/>
<comment type="subcellular location">
    <subcellularLocation>
        <location evidence="1">Plastid</location>
    </subcellularLocation>
</comment>
<dbReference type="InterPro" id="IPR027417">
    <property type="entry name" value="P-loop_NTPase"/>
</dbReference>
<name>A0A484MAD3_9ASTE</name>
<evidence type="ECO:0000256" key="1">
    <source>
        <dbReference type="ARBA" id="ARBA00004474"/>
    </source>
</evidence>
<dbReference type="GO" id="GO:0005525">
    <property type="term" value="F:GTP binding"/>
    <property type="evidence" value="ECO:0007669"/>
    <property type="project" value="InterPro"/>
</dbReference>
<dbReference type="EMBL" id="OOIL02002964">
    <property type="protein sequence ID" value="VFQ85645.1"/>
    <property type="molecule type" value="Genomic_DNA"/>
</dbReference>
<keyword evidence="3" id="KW-1185">Reference proteome</keyword>
<organism evidence="2 3">
    <name type="scientific">Cuscuta campestris</name>
    <dbReference type="NCBI Taxonomy" id="132261"/>
    <lineage>
        <taxon>Eukaryota</taxon>
        <taxon>Viridiplantae</taxon>
        <taxon>Streptophyta</taxon>
        <taxon>Embryophyta</taxon>
        <taxon>Tracheophyta</taxon>
        <taxon>Spermatophyta</taxon>
        <taxon>Magnoliopsida</taxon>
        <taxon>eudicotyledons</taxon>
        <taxon>Gunneridae</taxon>
        <taxon>Pentapetalae</taxon>
        <taxon>asterids</taxon>
        <taxon>lamiids</taxon>
        <taxon>Solanales</taxon>
        <taxon>Convolvulaceae</taxon>
        <taxon>Cuscuteae</taxon>
        <taxon>Cuscuta</taxon>
        <taxon>Cuscuta subgen. Grammica</taxon>
        <taxon>Cuscuta sect. Cleistogrammica</taxon>
    </lineage>
</organism>
<gene>
    <name evidence="2" type="ORF">CCAM_LOCUS27421</name>
</gene>
<reference evidence="2 3" key="1">
    <citation type="submission" date="2018-04" db="EMBL/GenBank/DDBJ databases">
        <authorList>
            <person name="Vogel A."/>
        </authorList>
    </citation>
    <scope>NUCLEOTIDE SEQUENCE [LARGE SCALE GENOMIC DNA]</scope>
</reference>
<evidence type="ECO:0000313" key="2">
    <source>
        <dbReference type="EMBL" id="VFQ85645.1"/>
    </source>
</evidence>
<dbReference type="GO" id="GO:0003924">
    <property type="term" value="F:GTPase activity"/>
    <property type="evidence" value="ECO:0007669"/>
    <property type="project" value="InterPro"/>
</dbReference>
<dbReference type="SUPFAM" id="SSF52540">
    <property type="entry name" value="P-loop containing nucleoside triphosphate hydrolases"/>
    <property type="match status" value="1"/>
</dbReference>
<dbReference type="InterPro" id="IPR001806">
    <property type="entry name" value="Small_GTPase"/>
</dbReference>
<dbReference type="Gene3D" id="3.40.50.300">
    <property type="entry name" value="P-loop containing nucleotide triphosphate hydrolases"/>
    <property type="match status" value="1"/>
</dbReference>
<sequence length="283" mass="31102">MAGKVAPGGAIDYWLESAGLVNVREAGASDPFCFLVLKLMVRVSSSGSQNGRVGFPLHYGNLAANDEEHSAATNGSANGNHWILALTPPLIAPPSPPPPDAVNRVRLKSLLLKRHRQTGKSSFVSRNLDAQVVNIDSTRYLHDGVMIMLDVTNLETLERLQFWICFVVWVKGNDFLNRFAILGNKNDSDAKVIEPQMIVARSGNQYIEVLAITNENMEEPFVYLLQEYFGRPDLELAVPSQLAEPHVLVPAAPLVPNGIVRLTAALPTNFKWVLEQVKLKLSA</sequence>
<dbReference type="GO" id="GO:0009536">
    <property type="term" value="C:plastid"/>
    <property type="evidence" value="ECO:0007669"/>
    <property type="project" value="UniProtKB-SubCell"/>
</dbReference>
<evidence type="ECO:0000313" key="3">
    <source>
        <dbReference type="Proteomes" id="UP000595140"/>
    </source>
</evidence>